<feature type="domain" description="RNase H type-1" evidence="1">
    <location>
        <begin position="70"/>
        <end position="207"/>
    </location>
</feature>
<dbReference type="InterPro" id="IPR012337">
    <property type="entry name" value="RNaseH-like_sf"/>
</dbReference>
<dbReference type="SUPFAM" id="SSF53098">
    <property type="entry name" value="Ribonuclease H-like"/>
    <property type="match status" value="1"/>
</dbReference>
<dbReference type="Pfam" id="PF13456">
    <property type="entry name" value="RVT_3"/>
    <property type="match status" value="1"/>
</dbReference>
<dbReference type="RefSeq" id="WP_289216402.1">
    <property type="nucleotide sequence ID" value="NZ_JAPVRC010000006.1"/>
</dbReference>
<dbReference type="Gene3D" id="3.30.420.10">
    <property type="entry name" value="Ribonuclease H-like superfamily/Ribonuclease H"/>
    <property type="match status" value="1"/>
</dbReference>
<dbReference type="Proteomes" id="UP001596494">
    <property type="component" value="Unassembled WGS sequence"/>
</dbReference>
<dbReference type="InterPro" id="IPR002156">
    <property type="entry name" value="RNaseH_domain"/>
</dbReference>
<evidence type="ECO:0000313" key="2">
    <source>
        <dbReference type="EMBL" id="MFC7321294.1"/>
    </source>
</evidence>
<comment type="caution">
    <text evidence="2">The sequence shown here is derived from an EMBL/GenBank/DDBJ whole genome shotgun (WGS) entry which is preliminary data.</text>
</comment>
<name>A0ABW2K3J4_9BACI</name>
<accession>A0ABW2K3J4</accession>
<gene>
    <name evidence="2" type="ORF">ACFQMN_10410</name>
</gene>
<dbReference type="PROSITE" id="PS50879">
    <property type="entry name" value="RNASE_H_1"/>
    <property type="match status" value="1"/>
</dbReference>
<dbReference type="EMBL" id="JBHTBY010000008">
    <property type="protein sequence ID" value="MFC7321294.1"/>
    <property type="molecule type" value="Genomic_DNA"/>
</dbReference>
<evidence type="ECO:0000313" key="3">
    <source>
        <dbReference type="Proteomes" id="UP001596494"/>
    </source>
</evidence>
<dbReference type="NCBIfam" id="NF005822">
    <property type="entry name" value="PRK07708.1"/>
    <property type="match status" value="1"/>
</dbReference>
<dbReference type="CDD" id="cd09279">
    <property type="entry name" value="RNase_HI_like"/>
    <property type="match status" value="1"/>
</dbReference>
<evidence type="ECO:0000259" key="1">
    <source>
        <dbReference type="PROSITE" id="PS50879"/>
    </source>
</evidence>
<protein>
    <submittedName>
        <fullName evidence="2">Reverse transcriptase-like protein</fullName>
    </submittedName>
</protein>
<dbReference type="PANTHER" id="PTHR46387:SF2">
    <property type="entry name" value="RIBONUCLEASE HI"/>
    <property type="match status" value="1"/>
</dbReference>
<reference evidence="3" key="1">
    <citation type="journal article" date="2019" name="Int. J. Syst. Evol. Microbiol.">
        <title>The Global Catalogue of Microorganisms (GCM) 10K type strain sequencing project: providing services to taxonomists for standard genome sequencing and annotation.</title>
        <authorList>
            <consortium name="The Broad Institute Genomics Platform"/>
            <consortium name="The Broad Institute Genome Sequencing Center for Infectious Disease"/>
            <person name="Wu L."/>
            <person name="Ma J."/>
        </authorList>
    </citation>
    <scope>NUCLEOTIDE SEQUENCE [LARGE SCALE GENOMIC DNA]</scope>
    <source>
        <strain evidence="3">CCUG 73951</strain>
    </source>
</reference>
<dbReference type="PANTHER" id="PTHR46387">
    <property type="entry name" value="POLYNUCLEOTIDYL TRANSFERASE, RIBONUCLEASE H-LIKE SUPERFAMILY PROTEIN"/>
    <property type="match status" value="1"/>
</dbReference>
<organism evidence="2 3">
    <name type="scientific">Halobacillus campisalis</name>
    <dbReference type="NCBI Taxonomy" id="435909"/>
    <lineage>
        <taxon>Bacteria</taxon>
        <taxon>Bacillati</taxon>
        <taxon>Bacillota</taxon>
        <taxon>Bacilli</taxon>
        <taxon>Bacillales</taxon>
        <taxon>Bacillaceae</taxon>
        <taxon>Halobacillus</taxon>
    </lineage>
</organism>
<dbReference type="InterPro" id="IPR036397">
    <property type="entry name" value="RNaseH_sf"/>
</dbReference>
<proteinExistence type="predicted"/>
<sequence>MNVRIEWTYKKPKGIETTFHSEEMSVGQGILIAEDLDRTGRSKNLIFVDDLDRTWNLKELKQYMKGIETEPHNIVVYFDGGFDLSTKQSGLGCAVYYEQNNQNFRLRKNALVEELNTNNEAEYAALHLSLLELDLLGVHHLRVKFVGDSQVVINQLKGEWPCLEEELTKWADRIENKMYNMGIKPEYALISRKENREADRLASQALKEIEITSTSEVK</sequence>
<keyword evidence="3" id="KW-1185">Reference proteome</keyword>